<evidence type="ECO:0000313" key="3">
    <source>
        <dbReference type="Proteomes" id="UP000327493"/>
    </source>
</evidence>
<name>A0A5J5DB06_9PERO</name>
<organism evidence="2 3">
    <name type="scientific">Etheostoma spectabile</name>
    <name type="common">orangethroat darter</name>
    <dbReference type="NCBI Taxonomy" id="54343"/>
    <lineage>
        <taxon>Eukaryota</taxon>
        <taxon>Metazoa</taxon>
        <taxon>Chordata</taxon>
        <taxon>Craniata</taxon>
        <taxon>Vertebrata</taxon>
        <taxon>Euteleostomi</taxon>
        <taxon>Actinopterygii</taxon>
        <taxon>Neopterygii</taxon>
        <taxon>Teleostei</taxon>
        <taxon>Neoteleostei</taxon>
        <taxon>Acanthomorphata</taxon>
        <taxon>Eupercaria</taxon>
        <taxon>Perciformes</taxon>
        <taxon>Percoidei</taxon>
        <taxon>Percidae</taxon>
        <taxon>Etheostomatinae</taxon>
        <taxon>Etheostoma</taxon>
    </lineage>
</organism>
<accession>A0A5J5DB06</accession>
<sequence>MYFPLFSLPLKDLIGITAMLPKVISDIVTKTNLLSSLCFASILLHMFGFGLLFMSFARYAAICMPCIISFYSIQFNFIYSVNS</sequence>
<keyword evidence="1" id="KW-0812">Transmembrane</keyword>
<dbReference type="EMBL" id="VOFY01000008">
    <property type="protein sequence ID" value="KAA8590724.1"/>
    <property type="molecule type" value="Genomic_DNA"/>
</dbReference>
<gene>
    <name evidence="2" type="ORF">FQN60_014658</name>
</gene>
<reference evidence="2 3" key="1">
    <citation type="submission" date="2019-08" db="EMBL/GenBank/DDBJ databases">
        <title>A chromosome-level genome assembly, high-density linkage maps, and genome scans reveal the genomic architecture of hybrid incompatibilities underlying speciation via character displacement in darters (Percidae: Etheostominae).</title>
        <authorList>
            <person name="Moran R.L."/>
            <person name="Catchen J.M."/>
            <person name="Fuller R.C."/>
        </authorList>
    </citation>
    <scope>NUCLEOTIDE SEQUENCE [LARGE SCALE GENOMIC DNA]</scope>
    <source>
        <strain evidence="2">EspeVRDwgs_2016</strain>
        <tissue evidence="2">Muscle</tissue>
    </source>
</reference>
<dbReference type="AlphaFoldDB" id="A0A5J5DB06"/>
<comment type="caution">
    <text evidence="2">The sequence shown here is derived from an EMBL/GenBank/DDBJ whole genome shotgun (WGS) entry which is preliminary data.</text>
</comment>
<keyword evidence="3" id="KW-1185">Reference proteome</keyword>
<keyword evidence="1" id="KW-1133">Transmembrane helix</keyword>
<evidence type="ECO:0000256" key="1">
    <source>
        <dbReference type="SAM" id="Phobius"/>
    </source>
</evidence>
<keyword evidence="1" id="KW-0472">Membrane</keyword>
<dbReference type="Proteomes" id="UP000327493">
    <property type="component" value="Chromosome 8"/>
</dbReference>
<protein>
    <submittedName>
        <fullName evidence="2">Uncharacterized protein</fullName>
    </submittedName>
</protein>
<proteinExistence type="predicted"/>
<feature type="transmembrane region" description="Helical" evidence="1">
    <location>
        <begin position="59"/>
        <end position="79"/>
    </location>
</feature>
<feature type="transmembrane region" description="Helical" evidence="1">
    <location>
        <begin position="33"/>
        <end position="52"/>
    </location>
</feature>
<evidence type="ECO:0000313" key="2">
    <source>
        <dbReference type="EMBL" id="KAA8590724.1"/>
    </source>
</evidence>